<dbReference type="Proteomes" id="UP000663862">
    <property type="component" value="Unassembled WGS sequence"/>
</dbReference>
<evidence type="ECO:0000313" key="1">
    <source>
        <dbReference type="EMBL" id="CAF3615818.1"/>
    </source>
</evidence>
<evidence type="ECO:0000313" key="2">
    <source>
        <dbReference type="EMBL" id="CAF4205677.1"/>
    </source>
</evidence>
<dbReference type="Proteomes" id="UP000663838">
    <property type="component" value="Unassembled WGS sequence"/>
</dbReference>
<dbReference type="EMBL" id="CAJOBS010000019">
    <property type="protein sequence ID" value="CAF4469605.1"/>
    <property type="molecule type" value="Genomic_DNA"/>
</dbReference>
<dbReference type="EMBL" id="CAJOBO010001082">
    <property type="protein sequence ID" value="CAF4335445.1"/>
    <property type="molecule type" value="Genomic_DNA"/>
</dbReference>
<gene>
    <name evidence="3" type="ORF">HFQ381_LOCUS15743</name>
    <name evidence="1" type="ORF">LUA448_LOCUS31172</name>
    <name evidence="5" type="ORF">QYT958_LOCUS30356</name>
    <name evidence="4" type="ORF">TOA249_LOCUS832</name>
    <name evidence="2" type="ORF">TSG867_LOCUS377</name>
</gene>
<protein>
    <submittedName>
        <fullName evidence="3">Uncharacterized protein</fullName>
    </submittedName>
</protein>
<evidence type="ECO:0000313" key="4">
    <source>
        <dbReference type="EMBL" id="CAF4469605.1"/>
    </source>
</evidence>
<evidence type="ECO:0000313" key="6">
    <source>
        <dbReference type="Proteomes" id="UP000663851"/>
    </source>
</evidence>
<proteinExistence type="predicted"/>
<dbReference type="Proteomes" id="UP000663851">
    <property type="component" value="Unassembled WGS sequence"/>
</dbReference>
<name>A0A820K7I7_9BILA</name>
<sequence length="82" mass="9623">MSTVTYTFPFPFHHRDLDQSIIKFQQTKKSIPTPSLFAWFYLPTVRRLTIILTSLQDPEIIKEFLLCLPNCQTLDCDYVLLA</sequence>
<dbReference type="EMBL" id="CAJOBR010009570">
    <property type="protein sequence ID" value="CAF4894594.1"/>
    <property type="molecule type" value="Genomic_DNA"/>
</dbReference>
<evidence type="ECO:0000313" key="5">
    <source>
        <dbReference type="EMBL" id="CAF4894594.1"/>
    </source>
</evidence>
<dbReference type="AlphaFoldDB" id="A0A820K7I7"/>
<comment type="caution">
    <text evidence="3">The sequence shown here is derived from an EMBL/GenBank/DDBJ whole genome shotgun (WGS) entry which is preliminary data.</text>
</comment>
<accession>A0A820K7I7</accession>
<evidence type="ECO:0000313" key="3">
    <source>
        <dbReference type="EMBL" id="CAF4335445.1"/>
    </source>
</evidence>
<dbReference type="EMBL" id="CAJNYD010004633">
    <property type="protein sequence ID" value="CAF3615818.1"/>
    <property type="molecule type" value="Genomic_DNA"/>
</dbReference>
<organism evidence="3 6">
    <name type="scientific">Rotaria socialis</name>
    <dbReference type="NCBI Taxonomy" id="392032"/>
    <lineage>
        <taxon>Eukaryota</taxon>
        <taxon>Metazoa</taxon>
        <taxon>Spiralia</taxon>
        <taxon>Gnathifera</taxon>
        <taxon>Rotifera</taxon>
        <taxon>Eurotatoria</taxon>
        <taxon>Bdelloidea</taxon>
        <taxon>Philodinida</taxon>
        <taxon>Philodinidae</taxon>
        <taxon>Rotaria</taxon>
    </lineage>
</organism>
<dbReference type="Proteomes" id="UP000663833">
    <property type="component" value="Unassembled WGS sequence"/>
</dbReference>
<dbReference type="Proteomes" id="UP000663848">
    <property type="component" value="Unassembled WGS sequence"/>
</dbReference>
<dbReference type="EMBL" id="CAJOBQ010000007">
    <property type="protein sequence ID" value="CAF4205677.1"/>
    <property type="molecule type" value="Genomic_DNA"/>
</dbReference>
<reference evidence="3" key="1">
    <citation type="submission" date="2021-02" db="EMBL/GenBank/DDBJ databases">
        <authorList>
            <person name="Nowell W R."/>
        </authorList>
    </citation>
    <scope>NUCLEOTIDE SEQUENCE</scope>
</reference>